<protein>
    <submittedName>
        <fullName evidence="2">Uncharacterized protein</fullName>
    </submittedName>
</protein>
<feature type="compositionally biased region" description="Polar residues" evidence="1">
    <location>
        <begin position="36"/>
        <end position="52"/>
    </location>
</feature>
<dbReference type="PANTHER" id="PTHR46603:SF1">
    <property type="entry name" value="ABSCISSION_NOCUT CHECKPOINT REGULATOR"/>
    <property type="match status" value="1"/>
</dbReference>
<feature type="compositionally biased region" description="Basic and acidic residues" evidence="1">
    <location>
        <begin position="1"/>
        <end position="12"/>
    </location>
</feature>
<evidence type="ECO:0000313" key="2">
    <source>
        <dbReference type="EMBL" id="OAD09091.1"/>
    </source>
</evidence>
<dbReference type="Proteomes" id="UP000077051">
    <property type="component" value="Unassembled WGS sequence"/>
</dbReference>
<organism evidence="2 3">
    <name type="scientific">Mucor lusitanicus CBS 277.49</name>
    <dbReference type="NCBI Taxonomy" id="747725"/>
    <lineage>
        <taxon>Eukaryota</taxon>
        <taxon>Fungi</taxon>
        <taxon>Fungi incertae sedis</taxon>
        <taxon>Mucoromycota</taxon>
        <taxon>Mucoromycotina</taxon>
        <taxon>Mucoromycetes</taxon>
        <taxon>Mucorales</taxon>
        <taxon>Mucorineae</taxon>
        <taxon>Mucoraceae</taxon>
        <taxon>Mucor</taxon>
    </lineage>
</organism>
<dbReference type="SUPFAM" id="SSF57845">
    <property type="entry name" value="B-box zinc-binding domain"/>
    <property type="match status" value="1"/>
</dbReference>
<evidence type="ECO:0000313" key="3">
    <source>
        <dbReference type="Proteomes" id="UP000077051"/>
    </source>
</evidence>
<dbReference type="PANTHER" id="PTHR46603">
    <property type="entry name" value="ABSCISSION/NOCUT CHECKPOINT REGULATOR"/>
    <property type="match status" value="1"/>
</dbReference>
<dbReference type="EMBL" id="AMYB01000001">
    <property type="protein sequence ID" value="OAD09091.1"/>
    <property type="molecule type" value="Genomic_DNA"/>
</dbReference>
<dbReference type="VEuPathDB" id="FungiDB:MUCCIDRAFT_106067"/>
<dbReference type="Pfam" id="PF22586">
    <property type="entry name" value="ANCHR-like_BBOX"/>
    <property type="match status" value="1"/>
</dbReference>
<sequence>MSFNKKSNDDFTNRVNKLLSKDDGSRKETDEELASRFTSVFSSPPIANQQSYHIPDHAYGDDIDREIEKMLQDSDEEEDAIDDYIYGVLGDKKDMVQDKMDGFQKALMGDNDPFSGTDESDELIKKLQQENALDAKYEQFTKKRDEDLEKRYHALKKDAPDTTTAATYDGSSKPKGSVPKPLTSTDLHDEIDDWCCICNDDATVECLGCEDDNKYCKECFFHTHRSESADYEATKHQSRPYQVKT</sequence>
<reference evidence="2 3" key="1">
    <citation type="submission" date="2015-06" db="EMBL/GenBank/DDBJ databases">
        <title>Expansion of signal transduction pathways in fungi by whole-genome duplication.</title>
        <authorList>
            <consortium name="DOE Joint Genome Institute"/>
            <person name="Corrochano L.M."/>
            <person name="Kuo A."/>
            <person name="Marcet-Houben M."/>
            <person name="Polaino S."/>
            <person name="Salamov A."/>
            <person name="Villalobos J.M."/>
            <person name="Alvarez M.I."/>
            <person name="Avalos J."/>
            <person name="Benito E.P."/>
            <person name="Benoit I."/>
            <person name="Burger G."/>
            <person name="Camino L.P."/>
            <person name="Canovas D."/>
            <person name="Cerda-Olmedo E."/>
            <person name="Cheng J.-F."/>
            <person name="Dominguez A."/>
            <person name="Elias M."/>
            <person name="Eslava A.P."/>
            <person name="Glaser F."/>
            <person name="Grimwood J."/>
            <person name="Gutierrez G."/>
            <person name="Heitman J."/>
            <person name="Henrissat B."/>
            <person name="Iturriaga E.A."/>
            <person name="Lang B.F."/>
            <person name="Lavin J.L."/>
            <person name="Lee S."/>
            <person name="Li W."/>
            <person name="Lindquist E."/>
            <person name="Lopez-Garcia S."/>
            <person name="Luque E.M."/>
            <person name="Marcos A.T."/>
            <person name="Martin J."/>
            <person name="Mccluskey K."/>
            <person name="Medina H.R."/>
            <person name="Miralles-Duran A."/>
            <person name="Miyazaki A."/>
            <person name="Munoz-Torres E."/>
            <person name="Oguiza J.A."/>
            <person name="Ohm R."/>
            <person name="Olmedo M."/>
            <person name="Orejas M."/>
            <person name="Ortiz-Castellanos L."/>
            <person name="Pisabarro A.G."/>
            <person name="Rodriguez-Romero J."/>
            <person name="Ruiz-Herrera J."/>
            <person name="Ruiz-Vazquez R."/>
            <person name="Sanz C."/>
            <person name="Schackwitz W."/>
            <person name="Schmutz J."/>
            <person name="Shahriari M."/>
            <person name="Shelest E."/>
            <person name="Silva-Franco F."/>
            <person name="Soanes D."/>
            <person name="Syed K."/>
            <person name="Tagua V.G."/>
            <person name="Talbot N.J."/>
            <person name="Thon M."/>
            <person name="De Vries R.P."/>
            <person name="Wiebenga A."/>
            <person name="Yadav J.S."/>
            <person name="Braun E.L."/>
            <person name="Baker S."/>
            <person name="Garre V."/>
            <person name="Horwitz B."/>
            <person name="Torres-Martinez S."/>
            <person name="Idnurm A."/>
            <person name="Herrera-Estrella A."/>
            <person name="Gabaldon T."/>
            <person name="Grigoriev I.V."/>
        </authorList>
    </citation>
    <scope>NUCLEOTIDE SEQUENCE [LARGE SCALE GENOMIC DNA]</scope>
    <source>
        <strain evidence="2 3">CBS 277.49</strain>
    </source>
</reference>
<name>A0A168QDF7_MUCCL</name>
<evidence type="ECO:0000256" key="1">
    <source>
        <dbReference type="SAM" id="MobiDB-lite"/>
    </source>
</evidence>
<dbReference type="STRING" id="747725.A0A168QDF7"/>
<dbReference type="OrthoDB" id="5407799at2759"/>
<proteinExistence type="predicted"/>
<comment type="caution">
    <text evidence="2">The sequence shown here is derived from an EMBL/GenBank/DDBJ whole genome shotgun (WGS) entry which is preliminary data.</text>
</comment>
<keyword evidence="3" id="KW-1185">Reference proteome</keyword>
<dbReference type="AlphaFoldDB" id="A0A168QDF7"/>
<gene>
    <name evidence="2" type="ORF">MUCCIDRAFT_106067</name>
</gene>
<feature type="compositionally biased region" description="Basic and acidic residues" evidence="1">
    <location>
        <begin position="19"/>
        <end position="29"/>
    </location>
</feature>
<feature type="region of interest" description="Disordered" evidence="1">
    <location>
        <begin position="1"/>
        <end position="58"/>
    </location>
</feature>
<accession>A0A168QDF7</accession>
<feature type="region of interest" description="Disordered" evidence="1">
    <location>
        <begin position="154"/>
        <end position="183"/>
    </location>
</feature>